<dbReference type="AlphaFoldDB" id="A0A411YYX2"/>
<protein>
    <submittedName>
        <fullName evidence="1">Uncharacterized protein</fullName>
    </submittedName>
</protein>
<reference evidence="1 2" key="1">
    <citation type="submission" date="2018-08" db="EMBL/GenBank/DDBJ databases">
        <title>Flavobacterium tibetense sp. nov., isolated from a wetland YonghuCo on Tibetan Plateau.</title>
        <authorList>
            <person name="Phurbu D."/>
            <person name="Lu H."/>
            <person name="Xing P."/>
        </authorList>
    </citation>
    <scope>NUCLEOTIDE SEQUENCE [LARGE SCALE GENOMIC DNA]</scope>
    <source>
        <strain evidence="1 2">DJC</strain>
    </source>
</reference>
<name>A0A411YYX2_9RHOB</name>
<organism evidence="1 2">
    <name type="scientific">Pseudotabrizicola alkalilacus</name>
    <dbReference type="NCBI Taxonomy" id="2305252"/>
    <lineage>
        <taxon>Bacteria</taxon>
        <taxon>Pseudomonadati</taxon>
        <taxon>Pseudomonadota</taxon>
        <taxon>Alphaproteobacteria</taxon>
        <taxon>Rhodobacterales</taxon>
        <taxon>Paracoccaceae</taxon>
        <taxon>Pseudotabrizicola</taxon>
    </lineage>
</organism>
<dbReference type="RefSeq" id="WP_118155510.1">
    <property type="nucleotide sequence ID" value="NZ_QWEY01000011.1"/>
</dbReference>
<accession>A0A411YYX2</accession>
<evidence type="ECO:0000313" key="2">
    <source>
        <dbReference type="Proteomes" id="UP000284547"/>
    </source>
</evidence>
<evidence type="ECO:0000313" key="1">
    <source>
        <dbReference type="EMBL" id="RGP35959.1"/>
    </source>
</evidence>
<dbReference type="EMBL" id="QWEY01000011">
    <property type="protein sequence ID" value="RGP35959.1"/>
    <property type="molecule type" value="Genomic_DNA"/>
</dbReference>
<proteinExistence type="predicted"/>
<gene>
    <name evidence="1" type="ORF">D1012_18045</name>
</gene>
<dbReference type="OrthoDB" id="7876675at2"/>
<dbReference type="Proteomes" id="UP000284547">
    <property type="component" value="Unassembled WGS sequence"/>
</dbReference>
<keyword evidence="2" id="KW-1185">Reference proteome</keyword>
<sequence>MPPIEHAEFLQRFMTLLEAAGSGAAPDAQGLLSPMTALDSPQQSFADVYGKDGNLLTTMAARAQTNDDPGMASLLTALDLALQNGTLDIKAAPGSAPRLTQYVYPVV</sequence>
<comment type="caution">
    <text evidence="1">The sequence shown here is derived from an EMBL/GenBank/DDBJ whole genome shotgun (WGS) entry which is preliminary data.</text>
</comment>